<dbReference type="InterPro" id="IPR015683">
    <property type="entry name" value="Ionotropic_Glu_rcpt"/>
</dbReference>
<keyword evidence="1" id="KW-0732">Signal</keyword>
<feature type="signal peptide" evidence="1">
    <location>
        <begin position="1"/>
        <end position="21"/>
    </location>
</feature>
<comment type="caution">
    <text evidence="2">The sequence shown here is derived from an EMBL/GenBank/DDBJ whole genome shotgun (WGS) entry which is preliminary data.</text>
</comment>
<dbReference type="Gramene" id="rna-gnl|WGS:JABURB|Cocit.L0374.1">
    <property type="protein sequence ID" value="cds-KAF7849698.1"/>
    <property type="gene ID" value="gene-BT93_L0374"/>
</dbReference>
<organism evidence="2 3">
    <name type="scientific">Corymbia citriodora subsp. variegata</name>
    <dbReference type="NCBI Taxonomy" id="360336"/>
    <lineage>
        <taxon>Eukaryota</taxon>
        <taxon>Viridiplantae</taxon>
        <taxon>Streptophyta</taxon>
        <taxon>Embryophyta</taxon>
        <taxon>Tracheophyta</taxon>
        <taxon>Spermatophyta</taxon>
        <taxon>Magnoliopsida</taxon>
        <taxon>eudicotyledons</taxon>
        <taxon>Gunneridae</taxon>
        <taxon>Pentapetalae</taxon>
        <taxon>rosids</taxon>
        <taxon>malvids</taxon>
        <taxon>Myrtales</taxon>
        <taxon>Myrtaceae</taxon>
        <taxon>Myrtoideae</taxon>
        <taxon>Eucalypteae</taxon>
        <taxon>Corymbia</taxon>
    </lineage>
</organism>
<dbReference type="Proteomes" id="UP000806378">
    <property type="component" value="Unassembled WGS sequence"/>
</dbReference>
<reference evidence="2" key="1">
    <citation type="submission" date="2020-05" db="EMBL/GenBank/DDBJ databases">
        <title>WGS assembly of Corymbia citriodora subspecies variegata.</title>
        <authorList>
            <person name="Barry K."/>
            <person name="Hundley H."/>
            <person name="Shu S."/>
            <person name="Jenkins J."/>
            <person name="Grimwood J."/>
            <person name="Baten A."/>
        </authorList>
    </citation>
    <scope>NUCLEOTIDE SEQUENCE</scope>
    <source>
        <strain evidence="2">CV2-018</strain>
    </source>
</reference>
<evidence type="ECO:0000256" key="1">
    <source>
        <dbReference type="SAM" id="SignalP"/>
    </source>
</evidence>
<evidence type="ECO:0000313" key="3">
    <source>
        <dbReference type="Proteomes" id="UP000806378"/>
    </source>
</evidence>
<name>A0A8T0CPV5_CORYI</name>
<protein>
    <submittedName>
        <fullName evidence="2">Uncharacterized protein</fullName>
    </submittedName>
</protein>
<keyword evidence="3" id="KW-1185">Reference proteome</keyword>
<dbReference type="EMBL" id="MU089716">
    <property type="protein sequence ID" value="KAF7849698.1"/>
    <property type="molecule type" value="Genomic_DNA"/>
</dbReference>
<dbReference type="PANTHER" id="PTHR34836">
    <property type="entry name" value="OS06G0188250 PROTEIN"/>
    <property type="match status" value="1"/>
</dbReference>
<dbReference type="OrthoDB" id="1751005at2759"/>
<gene>
    <name evidence="2" type="ORF">BT93_L0374</name>
</gene>
<dbReference type="PANTHER" id="PTHR34836:SF7">
    <property type="entry name" value="RECEPTOR LIGAND BINDING REGION DOMAIN-CONTAINING PROTEIN"/>
    <property type="match status" value="1"/>
</dbReference>
<proteinExistence type="predicted"/>
<evidence type="ECO:0000313" key="2">
    <source>
        <dbReference type="EMBL" id="KAF7849698.1"/>
    </source>
</evidence>
<feature type="chain" id="PRO_5035939364" evidence="1">
    <location>
        <begin position="22"/>
        <end position="125"/>
    </location>
</feature>
<accession>A0A8T0CPV5</accession>
<sequence>MEGQRCCLILAMLCFLHLASSIETSGAPEENAAKEMIRVGLVFSMSTSMGKAVESCISMAHSDFYGAHPDYHTRLSLLVRDPKDDIVDAASAGKYMLLCCLCWTYWTRLHELDHSQFQTFIINEF</sequence>
<dbReference type="AlphaFoldDB" id="A0A8T0CPV5"/>